<dbReference type="AlphaFoldDB" id="A0A1L9TE41"/>
<gene>
    <name evidence="1" type="ORF">ASPSYDRAFT_1180148</name>
</gene>
<dbReference type="Proteomes" id="UP000184356">
    <property type="component" value="Unassembled WGS sequence"/>
</dbReference>
<dbReference type="SUPFAM" id="SSF50475">
    <property type="entry name" value="FMN-binding split barrel"/>
    <property type="match status" value="1"/>
</dbReference>
<dbReference type="GeneID" id="63756428"/>
<evidence type="ECO:0000313" key="1">
    <source>
        <dbReference type="EMBL" id="OJJ57692.1"/>
    </source>
</evidence>
<dbReference type="VEuPathDB" id="FungiDB:ASPSYDRAFT_1180148"/>
<protein>
    <submittedName>
        <fullName evidence="1">Uncharacterized protein</fullName>
    </submittedName>
</protein>
<dbReference type="OrthoDB" id="303614at2759"/>
<dbReference type="InterPro" id="IPR012349">
    <property type="entry name" value="Split_barrel_FMN-bd"/>
</dbReference>
<dbReference type="STRING" id="1036612.A0A1L9TE41"/>
<proteinExistence type="predicted"/>
<keyword evidence="2" id="KW-1185">Reference proteome</keyword>
<dbReference type="Gene3D" id="2.30.110.10">
    <property type="entry name" value="Electron Transport, Fmn-binding Protein, Chain A"/>
    <property type="match status" value="1"/>
</dbReference>
<accession>A0A1L9TE41</accession>
<evidence type="ECO:0000313" key="2">
    <source>
        <dbReference type="Proteomes" id="UP000184356"/>
    </source>
</evidence>
<reference evidence="2" key="1">
    <citation type="journal article" date="2017" name="Genome Biol.">
        <title>Comparative genomics reveals high biological diversity and specific adaptations in the industrially and medically important fungal genus Aspergillus.</title>
        <authorList>
            <person name="de Vries R.P."/>
            <person name="Riley R."/>
            <person name="Wiebenga A."/>
            <person name="Aguilar-Osorio G."/>
            <person name="Amillis S."/>
            <person name="Uchima C.A."/>
            <person name="Anderluh G."/>
            <person name="Asadollahi M."/>
            <person name="Askin M."/>
            <person name="Barry K."/>
            <person name="Battaglia E."/>
            <person name="Bayram O."/>
            <person name="Benocci T."/>
            <person name="Braus-Stromeyer S.A."/>
            <person name="Caldana C."/>
            <person name="Canovas D."/>
            <person name="Cerqueira G.C."/>
            <person name="Chen F."/>
            <person name="Chen W."/>
            <person name="Choi C."/>
            <person name="Clum A."/>
            <person name="Dos Santos R.A."/>
            <person name="Damasio A.R."/>
            <person name="Diallinas G."/>
            <person name="Emri T."/>
            <person name="Fekete E."/>
            <person name="Flipphi M."/>
            <person name="Freyberg S."/>
            <person name="Gallo A."/>
            <person name="Gournas C."/>
            <person name="Habgood R."/>
            <person name="Hainaut M."/>
            <person name="Harispe M.L."/>
            <person name="Henrissat B."/>
            <person name="Hilden K.S."/>
            <person name="Hope R."/>
            <person name="Hossain A."/>
            <person name="Karabika E."/>
            <person name="Karaffa L."/>
            <person name="Karanyi Z."/>
            <person name="Krasevec N."/>
            <person name="Kuo A."/>
            <person name="Kusch H."/>
            <person name="LaButti K."/>
            <person name="Lagendijk E.L."/>
            <person name="Lapidus A."/>
            <person name="Levasseur A."/>
            <person name="Lindquist E."/>
            <person name="Lipzen A."/>
            <person name="Logrieco A.F."/>
            <person name="MacCabe A."/>
            <person name="Maekelae M.R."/>
            <person name="Malavazi I."/>
            <person name="Melin P."/>
            <person name="Meyer V."/>
            <person name="Mielnichuk N."/>
            <person name="Miskei M."/>
            <person name="Molnar A.P."/>
            <person name="Mule G."/>
            <person name="Ngan C.Y."/>
            <person name="Orejas M."/>
            <person name="Orosz E."/>
            <person name="Ouedraogo J.P."/>
            <person name="Overkamp K.M."/>
            <person name="Park H.-S."/>
            <person name="Perrone G."/>
            <person name="Piumi F."/>
            <person name="Punt P.J."/>
            <person name="Ram A.F."/>
            <person name="Ramon A."/>
            <person name="Rauscher S."/>
            <person name="Record E."/>
            <person name="Riano-Pachon D.M."/>
            <person name="Robert V."/>
            <person name="Roehrig J."/>
            <person name="Ruller R."/>
            <person name="Salamov A."/>
            <person name="Salih N.S."/>
            <person name="Samson R.A."/>
            <person name="Sandor E."/>
            <person name="Sanguinetti M."/>
            <person name="Schuetze T."/>
            <person name="Sepcic K."/>
            <person name="Shelest E."/>
            <person name="Sherlock G."/>
            <person name="Sophianopoulou V."/>
            <person name="Squina F.M."/>
            <person name="Sun H."/>
            <person name="Susca A."/>
            <person name="Todd R.B."/>
            <person name="Tsang A."/>
            <person name="Unkles S.E."/>
            <person name="van de Wiele N."/>
            <person name="van Rossen-Uffink D."/>
            <person name="Oliveira J.V."/>
            <person name="Vesth T.C."/>
            <person name="Visser J."/>
            <person name="Yu J.-H."/>
            <person name="Zhou M."/>
            <person name="Andersen M.R."/>
            <person name="Archer D.B."/>
            <person name="Baker S.E."/>
            <person name="Benoit I."/>
            <person name="Brakhage A.A."/>
            <person name="Braus G.H."/>
            <person name="Fischer R."/>
            <person name="Frisvad J.C."/>
            <person name="Goldman G.H."/>
            <person name="Houbraken J."/>
            <person name="Oakley B."/>
            <person name="Pocsi I."/>
            <person name="Scazzocchio C."/>
            <person name="Seiboth B."/>
            <person name="vanKuyk P.A."/>
            <person name="Wortman J."/>
            <person name="Dyer P.S."/>
            <person name="Grigoriev I.V."/>
        </authorList>
    </citation>
    <scope>NUCLEOTIDE SEQUENCE [LARGE SCALE GENOMIC DNA]</scope>
    <source>
        <strain evidence="2">CBS 593.65</strain>
    </source>
</reference>
<dbReference type="RefSeq" id="XP_040701498.1">
    <property type="nucleotide sequence ID" value="XM_040840355.1"/>
</dbReference>
<dbReference type="EMBL" id="KV878588">
    <property type="protein sequence ID" value="OJJ57692.1"/>
    <property type="molecule type" value="Genomic_DNA"/>
</dbReference>
<organism evidence="1 2">
    <name type="scientific">Aspergillus sydowii CBS 593.65</name>
    <dbReference type="NCBI Taxonomy" id="1036612"/>
    <lineage>
        <taxon>Eukaryota</taxon>
        <taxon>Fungi</taxon>
        <taxon>Dikarya</taxon>
        <taxon>Ascomycota</taxon>
        <taxon>Pezizomycotina</taxon>
        <taxon>Eurotiomycetes</taxon>
        <taxon>Eurotiomycetidae</taxon>
        <taxon>Eurotiales</taxon>
        <taxon>Aspergillaceae</taxon>
        <taxon>Aspergillus</taxon>
        <taxon>Aspergillus subgen. Nidulantes</taxon>
    </lineage>
</organism>
<sequence length="128" mass="13950">MSKGDGNGSRRPQAKGGDIAFAPQQLACGTFKRSNKTKKTMSFALSSTKHLGLNGVQESHAMTLSTVNRHGCPGARVLILMAVDSRNWYFAVNRHSLKAEQLDVNQNVADIGRPIRVRKRLRGCLGGM</sequence>
<name>A0A1L9TE41_9EURO</name>